<dbReference type="EMBL" id="OU015569">
    <property type="protein sequence ID" value="CAG5098762.1"/>
    <property type="molecule type" value="Genomic_DNA"/>
</dbReference>
<sequence>MAVPNFKSAEDSNFRIAETADEENAPKDDGILYAEILSAELENMSLSRVISSEDDFFGGDNNNEENEEGMKEEKMKWILRRLAVNTDENQQRMENIWKYRDVALWEQFPTSSGTQHSMIENGKINGGRIQKADPRLEPIPQMIFTEQEKDYYYNFRKIVHNRPSFDDCFG</sequence>
<name>A0ABN7SNU0_OIKDI</name>
<evidence type="ECO:0000313" key="2">
    <source>
        <dbReference type="EMBL" id="CAG5098762.1"/>
    </source>
</evidence>
<evidence type="ECO:0000313" key="3">
    <source>
        <dbReference type="Proteomes" id="UP001158576"/>
    </source>
</evidence>
<keyword evidence="3" id="KW-1185">Reference proteome</keyword>
<dbReference type="Proteomes" id="UP001158576">
    <property type="component" value="Chromosome XSR"/>
</dbReference>
<reference evidence="2 3" key="1">
    <citation type="submission" date="2021-04" db="EMBL/GenBank/DDBJ databases">
        <authorList>
            <person name="Bliznina A."/>
        </authorList>
    </citation>
    <scope>NUCLEOTIDE SEQUENCE [LARGE SCALE GENOMIC DNA]</scope>
</reference>
<accession>A0ABN7SNU0</accession>
<evidence type="ECO:0000256" key="1">
    <source>
        <dbReference type="SAM" id="MobiDB-lite"/>
    </source>
</evidence>
<feature type="region of interest" description="Disordered" evidence="1">
    <location>
        <begin position="1"/>
        <end position="27"/>
    </location>
</feature>
<protein>
    <submittedName>
        <fullName evidence="2">Oidioi.mRNA.OKI2018_I69.XSR.g15953.t1.cds</fullName>
    </submittedName>
</protein>
<organism evidence="2 3">
    <name type="scientific">Oikopleura dioica</name>
    <name type="common">Tunicate</name>
    <dbReference type="NCBI Taxonomy" id="34765"/>
    <lineage>
        <taxon>Eukaryota</taxon>
        <taxon>Metazoa</taxon>
        <taxon>Chordata</taxon>
        <taxon>Tunicata</taxon>
        <taxon>Appendicularia</taxon>
        <taxon>Copelata</taxon>
        <taxon>Oikopleuridae</taxon>
        <taxon>Oikopleura</taxon>
    </lineage>
</organism>
<gene>
    <name evidence="2" type="ORF">OKIOD_LOCUS7511</name>
</gene>
<proteinExistence type="predicted"/>